<sequence length="128" mass="14471">MLIKCAKNGVNFDKNAVVDLVTFSVAGQPVIVSMFMDSHFGSQKSSICFLNCSDMEVLKEDTSNNISEKLECENTLQDAQQPNHEMVWQNIQLLSNYSIIIASSNKINLCILRNIILKYFRPREADHA</sequence>
<organism evidence="1 2">
    <name type="scientific">Thelohanellus kitauei</name>
    <name type="common">Myxosporean</name>
    <dbReference type="NCBI Taxonomy" id="669202"/>
    <lineage>
        <taxon>Eukaryota</taxon>
        <taxon>Metazoa</taxon>
        <taxon>Cnidaria</taxon>
        <taxon>Myxozoa</taxon>
        <taxon>Myxosporea</taxon>
        <taxon>Bivalvulida</taxon>
        <taxon>Platysporina</taxon>
        <taxon>Myxobolidae</taxon>
        <taxon>Thelohanellus</taxon>
    </lineage>
</organism>
<dbReference type="EMBL" id="JWZT01002080">
    <property type="protein sequence ID" value="KII70430.1"/>
    <property type="molecule type" value="Genomic_DNA"/>
</dbReference>
<reference evidence="1 2" key="1">
    <citation type="journal article" date="2014" name="Genome Biol. Evol.">
        <title>The genome of the myxosporean Thelohanellus kitauei shows adaptations to nutrient acquisition within its fish host.</title>
        <authorList>
            <person name="Yang Y."/>
            <person name="Xiong J."/>
            <person name="Zhou Z."/>
            <person name="Huo F."/>
            <person name="Miao W."/>
            <person name="Ran C."/>
            <person name="Liu Y."/>
            <person name="Zhang J."/>
            <person name="Feng J."/>
            <person name="Wang M."/>
            <person name="Wang M."/>
            <person name="Wang L."/>
            <person name="Yao B."/>
        </authorList>
    </citation>
    <scope>NUCLEOTIDE SEQUENCE [LARGE SCALE GENOMIC DNA]</scope>
    <source>
        <strain evidence="1">Wuqing</strain>
    </source>
</reference>
<evidence type="ECO:0000313" key="2">
    <source>
        <dbReference type="Proteomes" id="UP000031668"/>
    </source>
</evidence>
<comment type="caution">
    <text evidence="1">The sequence shown here is derived from an EMBL/GenBank/DDBJ whole genome shotgun (WGS) entry which is preliminary data.</text>
</comment>
<evidence type="ECO:0000313" key="1">
    <source>
        <dbReference type="EMBL" id="KII70430.1"/>
    </source>
</evidence>
<gene>
    <name evidence="1" type="ORF">RF11_09693</name>
</gene>
<accession>A0A0C2N213</accession>
<dbReference type="Proteomes" id="UP000031668">
    <property type="component" value="Unassembled WGS sequence"/>
</dbReference>
<dbReference type="AlphaFoldDB" id="A0A0C2N213"/>
<keyword evidence="2" id="KW-1185">Reference proteome</keyword>
<protein>
    <submittedName>
        <fullName evidence="1">Uncharacterized protein</fullName>
    </submittedName>
</protein>
<name>A0A0C2N213_THEKT</name>
<proteinExistence type="predicted"/>